<sequence length="97" mass="11310">MPNNFEFAQDYPIHRPIITSQGDVFGDVLISIEDKEEDIAYKCRLERVERGNFFESLAETQFQEGARNYPHNPAYADRCNKRFQLMMDVSKFLKGGN</sequence>
<reference evidence="1 2" key="1">
    <citation type="journal article" date="2015" name="Genome Announc.">
        <title>Draft Genome of the Euendolithic (true boring) Cyanobacterium Mastigocoleus testarum strain BC008.</title>
        <authorList>
            <person name="Guida B.S."/>
            <person name="Garcia-Pichel F."/>
        </authorList>
    </citation>
    <scope>NUCLEOTIDE SEQUENCE [LARGE SCALE GENOMIC DNA]</scope>
    <source>
        <strain evidence="1 2">BC008</strain>
    </source>
</reference>
<dbReference type="EMBL" id="LMTZ01000137">
    <property type="protein sequence ID" value="KST63519.1"/>
    <property type="molecule type" value="Genomic_DNA"/>
</dbReference>
<evidence type="ECO:0000313" key="2">
    <source>
        <dbReference type="Proteomes" id="UP000053372"/>
    </source>
</evidence>
<name>A0A0V7ZGF7_9CYAN</name>
<dbReference type="Proteomes" id="UP000053372">
    <property type="component" value="Unassembled WGS sequence"/>
</dbReference>
<evidence type="ECO:0000313" key="1">
    <source>
        <dbReference type="EMBL" id="KST63519.1"/>
    </source>
</evidence>
<protein>
    <submittedName>
        <fullName evidence="1">Uncharacterized protein</fullName>
    </submittedName>
</protein>
<dbReference type="AlphaFoldDB" id="A0A0V7ZGF7"/>
<gene>
    <name evidence="1" type="ORF">BC008_13730</name>
</gene>
<organism evidence="1 2">
    <name type="scientific">Mastigocoleus testarum BC008</name>
    <dbReference type="NCBI Taxonomy" id="371196"/>
    <lineage>
        <taxon>Bacteria</taxon>
        <taxon>Bacillati</taxon>
        <taxon>Cyanobacteriota</taxon>
        <taxon>Cyanophyceae</taxon>
        <taxon>Nostocales</taxon>
        <taxon>Hapalosiphonaceae</taxon>
        <taxon>Mastigocoleus</taxon>
    </lineage>
</organism>
<proteinExistence type="predicted"/>
<keyword evidence="2" id="KW-1185">Reference proteome</keyword>
<comment type="caution">
    <text evidence="1">The sequence shown here is derived from an EMBL/GenBank/DDBJ whole genome shotgun (WGS) entry which is preliminary data.</text>
</comment>
<dbReference type="RefSeq" id="WP_027841247.1">
    <property type="nucleotide sequence ID" value="NZ_LMTZ01000137.1"/>
</dbReference>
<accession>A0A0V7ZGF7</accession>